<dbReference type="GeneID" id="107007449"/>
<keyword evidence="5" id="KW-1185">Reference proteome</keyword>
<dbReference type="Gene3D" id="3.30.1120.90">
    <property type="entry name" value="Nucleosome assembly protein"/>
    <property type="match status" value="1"/>
</dbReference>
<comment type="similarity">
    <text evidence="1 3">Belongs to the nucleosome assembly protein (NAP) family.</text>
</comment>
<feature type="region of interest" description="Disordered" evidence="4">
    <location>
        <begin position="304"/>
        <end position="375"/>
    </location>
</feature>
<name>A0ABM1FTP0_SOLPN</name>
<accession>A0ABM1FTP0</accession>
<dbReference type="Pfam" id="PF00956">
    <property type="entry name" value="NAP"/>
    <property type="match status" value="1"/>
</dbReference>
<feature type="compositionally biased region" description="Basic residues" evidence="4">
    <location>
        <begin position="344"/>
        <end position="357"/>
    </location>
</feature>
<evidence type="ECO:0000256" key="1">
    <source>
        <dbReference type="ARBA" id="ARBA00009947"/>
    </source>
</evidence>
<reference evidence="6" key="2">
    <citation type="submission" date="2025-08" db="UniProtKB">
        <authorList>
            <consortium name="RefSeq"/>
        </authorList>
    </citation>
    <scope>IDENTIFICATION</scope>
</reference>
<proteinExistence type="inferred from homology"/>
<protein>
    <submittedName>
        <fullName evidence="6">Nucleosome assembly protein 12</fullName>
    </submittedName>
</protein>
<evidence type="ECO:0000313" key="5">
    <source>
        <dbReference type="Proteomes" id="UP000694930"/>
    </source>
</evidence>
<dbReference type="InterPro" id="IPR037231">
    <property type="entry name" value="NAP-like_sf"/>
</dbReference>
<evidence type="ECO:0000313" key="6">
    <source>
        <dbReference type="RefSeq" id="XP_015061563.1"/>
    </source>
</evidence>
<dbReference type="Proteomes" id="UP000694930">
    <property type="component" value="Chromosome 12"/>
</dbReference>
<evidence type="ECO:0000256" key="4">
    <source>
        <dbReference type="SAM" id="MobiDB-lite"/>
    </source>
</evidence>
<dbReference type="InterPro" id="IPR002164">
    <property type="entry name" value="NAP_family"/>
</dbReference>
<dbReference type="Gene3D" id="1.20.5.1500">
    <property type="match status" value="1"/>
</dbReference>
<sequence length="375" mass="42751">MSNPKDNFNVADLSAALNAGDRADLVNVLKNKLQDLTGKHTNLLENLSPNVRKRVEVLREIQSQHDELEAKFFEERAALEAKYQKLYQPLYTKRFDIVNGVVEVDGAVTEAAADQEEDKDAEGKGVPDFWFTAMKNNEVLAEEISERDEGALKFLKDIKWTRIENPKGFKLEFFFDTNPYFKNTVLTKTYHMIDEDEPILEKAIGTEIEWYPGKCLTQKILKKKPKKGSKNAKPIMKTEQCESFFNFFSPPQVPEDEEDIDEDAAEELQGLMEQDYDIGSTIRDKIIPHAVSWFTGEAAEDDFADLEDEDDEDDDEVDDEEDEEDEDDDEDDEDDEDEDDSSTKKKSSSAARKRIGRAHAADGPAGERPPECKQQ</sequence>
<dbReference type="RefSeq" id="XP_015061563.1">
    <property type="nucleotide sequence ID" value="XM_015206077.2"/>
</dbReference>
<dbReference type="SUPFAM" id="SSF143113">
    <property type="entry name" value="NAP-like"/>
    <property type="match status" value="1"/>
</dbReference>
<keyword evidence="2" id="KW-0143">Chaperone</keyword>
<evidence type="ECO:0000256" key="2">
    <source>
        <dbReference type="ARBA" id="ARBA00023186"/>
    </source>
</evidence>
<feature type="compositionally biased region" description="Acidic residues" evidence="4">
    <location>
        <begin position="304"/>
        <end position="340"/>
    </location>
</feature>
<dbReference type="PANTHER" id="PTHR11875">
    <property type="entry name" value="TESTIS-SPECIFIC Y-ENCODED PROTEIN"/>
    <property type="match status" value="1"/>
</dbReference>
<organism evidence="5 6">
    <name type="scientific">Solanum pennellii</name>
    <name type="common">Tomato</name>
    <name type="synonym">Lycopersicon pennellii</name>
    <dbReference type="NCBI Taxonomy" id="28526"/>
    <lineage>
        <taxon>Eukaryota</taxon>
        <taxon>Viridiplantae</taxon>
        <taxon>Streptophyta</taxon>
        <taxon>Embryophyta</taxon>
        <taxon>Tracheophyta</taxon>
        <taxon>Spermatophyta</taxon>
        <taxon>Magnoliopsida</taxon>
        <taxon>eudicotyledons</taxon>
        <taxon>Gunneridae</taxon>
        <taxon>Pentapetalae</taxon>
        <taxon>asterids</taxon>
        <taxon>lamiids</taxon>
        <taxon>Solanales</taxon>
        <taxon>Solanaceae</taxon>
        <taxon>Solanoideae</taxon>
        <taxon>Solaneae</taxon>
        <taxon>Solanum</taxon>
        <taxon>Solanum subgen. Lycopersicon</taxon>
    </lineage>
</organism>
<reference evidence="5" key="1">
    <citation type="journal article" date="2014" name="Nat. Genet.">
        <title>The genome of the stress-tolerant wild tomato species Solanum pennellii.</title>
        <authorList>
            <person name="Bolger A."/>
            <person name="Scossa F."/>
            <person name="Bolger M.E."/>
            <person name="Lanz C."/>
            <person name="Maumus F."/>
            <person name="Tohge T."/>
            <person name="Quesneville H."/>
            <person name="Alseekh S."/>
            <person name="Sorensen I."/>
            <person name="Lichtenstein G."/>
            <person name="Fich E.A."/>
            <person name="Conte M."/>
            <person name="Keller H."/>
            <person name="Schneeberger K."/>
            <person name="Schwacke R."/>
            <person name="Ofner I."/>
            <person name="Vrebalov J."/>
            <person name="Xu Y."/>
            <person name="Osorio S."/>
            <person name="Aflitos S.A."/>
            <person name="Schijlen E."/>
            <person name="Jimenez-Gomez J.M."/>
            <person name="Ryngajllo M."/>
            <person name="Kimura S."/>
            <person name="Kumar R."/>
            <person name="Koenig D."/>
            <person name="Headland L.R."/>
            <person name="Maloof J.N."/>
            <person name="Sinha N."/>
            <person name="van Ham R.C."/>
            <person name="Lankhorst R.K."/>
            <person name="Mao L."/>
            <person name="Vogel A."/>
            <person name="Arsova B."/>
            <person name="Panstruga R."/>
            <person name="Fei Z."/>
            <person name="Rose J.K."/>
            <person name="Zamir D."/>
            <person name="Carrari F."/>
            <person name="Giovannoni J.J."/>
            <person name="Weigel D."/>
            <person name="Usadel B."/>
            <person name="Fernie A.R."/>
        </authorList>
    </citation>
    <scope>NUCLEOTIDE SEQUENCE [LARGE SCALE GENOMIC DNA]</scope>
    <source>
        <strain evidence="5">cv. LA0716</strain>
    </source>
</reference>
<evidence type="ECO:0000256" key="3">
    <source>
        <dbReference type="RuleBase" id="RU003876"/>
    </source>
</evidence>
<gene>
    <name evidence="6" type="primary">LOC107007449</name>
</gene>